<sequence length="38" mass="4147">MRAIPGPDGKDGKDGKREAVDVHAAVRALRRMEIDTLT</sequence>
<dbReference type="AlphaFoldDB" id="A0A0K8P748"/>
<evidence type="ECO:0000313" key="1">
    <source>
        <dbReference type="EMBL" id="GAP38344.1"/>
    </source>
</evidence>
<dbReference type="STRING" id="1547922.ISF6_4802"/>
<accession>A0A0K8P748</accession>
<comment type="caution">
    <text evidence="1">The sequence shown here is derived from an EMBL/GenBank/DDBJ whole genome shotgun (WGS) entry which is preliminary data.</text>
</comment>
<gene>
    <name evidence="1" type="ORF">ISF6_4802</name>
</gene>
<evidence type="ECO:0000313" key="2">
    <source>
        <dbReference type="Proteomes" id="UP000037660"/>
    </source>
</evidence>
<reference evidence="1 2" key="2">
    <citation type="journal article" date="2016" name="Science">
        <title>A bacterium that degrades and assimilates poly(ethylene terephthalate).</title>
        <authorList>
            <person name="Yoshida S."/>
            <person name="Hiraga K."/>
            <person name="Takehana T."/>
            <person name="Taniguchi I."/>
            <person name="Yamaji H."/>
            <person name="Maeda Y."/>
            <person name="Toyohara K."/>
            <person name="Miyamoto K."/>
            <person name="Kimura Y."/>
            <person name="Oda K."/>
        </authorList>
    </citation>
    <scope>NUCLEOTIDE SEQUENCE [LARGE SCALE GENOMIC DNA]</scope>
    <source>
        <strain evidence="2">NBRC 110686 / TISTR 2288 / 201-F6</strain>
    </source>
</reference>
<keyword evidence="2" id="KW-1185">Reference proteome</keyword>
<proteinExistence type="predicted"/>
<name>A0A0K8P748_PISS1</name>
<organism evidence="1 2">
    <name type="scientific">Piscinibacter sakaiensis</name>
    <name type="common">Ideonella sakaiensis</name>
    <dbReference type="NCBI Taxonomy" id="1547922"/>
    <lineage>
        <taxon>Bacteria</taxon>
        <taxon>Pseudomonadati</taxon>
        <taxon>Pseudomonadota</taxon>
        <taxon>Betaproteobacteria</taxon>
        <taxon>Burkholderiales</taxon>
        <taxon>Sphaerotilaceae</taxon>
        <taxon>Piscinibacter</taxon>
    </lineage>
</organism>
<dbReference type="Proteomes" id="UP000037660">
    <property type="component" value="Unassembled WGS sequence"/>
</dbReference>
<dbReference type="EMBL" id="BBYR01000073">
    <property type="protein sequence ID" value="GAP38344.1"/>
    <property type="molecule type" value="Genomic_DNA"/>
</dbReference>
<reference evidence="2" key="1">
    <citation type="submission" date="2015-07" db="EMBL/GenBank/DDBJ databases">
        <title>Discovery of a poly(ethylene terephthalate assimilation.</title>
        <authorList>
            <person name="Yoshida S."/>
            <person name="Hiraga K."/>
            <person name="Takehana T."/>
            <person name="Taniguchi I."/>
            <person name="Yamaji H."/>
            <person name="Maeda Y."/>
            <person name="Toyohara K."/>
            <person name="Miyamoto K."/>
            <person name="Kimura Y."/>
            <person name="Oda K."/>
        </authorList>
    </citation>
    <scope>NUCLEOTIDE SEQUENCE [LARGE SCALE GENOMIC DNA]</scope>
    <source>
        <strain evidence="2">NBRC 110686 / TISTR 2288 / 201-F6</strain>
    </source>
</reference>
<protein>
    <submittedName>
        <fullName evidence="1">Uncharacterized protein</fullName>
    </submittedName>
</protein>